<feature type="domain" description="SDR-like Ig" evidence="13">
    <location>
        <begin position="223"/>
        <end position="298"/>
    </location>
</feature>
<feature type="domain" description="SpaA-like prealbumin fold" evidence="12">
    <location>
        <begin position="1335"/>
        <end position="1417"/>
    </location>
</feature>
<evidence type="ECO:0000256" key="2">
    <source>
        <dbReference type="ARBA" id="ARBA00007257"/>
    </source>
</evidence>
<dbReference type="Pfam" id="PF00746">
    <property type="entry name" value="Gram_pos_anchor"/>
    <property type="match status" value="1"/>
</dbReference>
<evidence type="ECO:0000313" key="14">
    <source>
        <dbReference type="EMBL" id="MDN6900642.1"/>
    </source>
</evidence>
<evidence type="ECO:0000259" key="13">
    <source>
        <dbReference type="Pfam" id="PF17961"/>
    </source>
</evidence>
<dbReference type="GO" id="GO:0005518">
    <property type="term" value="F:collagen binding"/>
    <property type="evidence" value="ECO:0007669"/>
    <property type="project" value="InterPro"/>
</dbReference>
<evidence type="ECO:0000256" key="4">
    <source>
        <dbReference type="ARBA" id="ARBA00022525"/>
    </source>
</evidence>
<feature type="domain" description="SpaA-like prealbumin fold" evidence="12">
    <location>
        <begin position="1147"/>
        <end position="1235"/>
    </location>
</feature>
<feature type="compositionally biased region" description="Polar residues" evidence="7">
    <location>
        <begin position="580"/>
        <end position="599"/>
    </location>
</feature>
<feature type="domain" description="Gram-positive cocci surface proteins LPxTG" evidence="10">
    <location>
        <begin position="1724"/>
        <end position="1763"/>
    </location>
</feature>
<dbReference type="InterPro" id="IPR013783">
    <property type="entry name" value="Ig-like_fold"/>
</dbReference>
<feature type="transmembrane region" description="Helical" evidence="8">
    <location>
        <begin position="1735"/>
        <end position="1757"/>
    </location>
</feature>
<feature type="domain" description="SpaA-like prealbumin fold" evidence="12">
    <location>
        <begin position="1431"/>
        <end position="1517"/>
    </location>
</feature>
<dbReference type="InterPro" id="IPR011252">
    <property type="entry name" value="Fibrogen-bd_dom1"/>
</dbReference>
<feature type="domain" description="SpaA-like prealbumin fold" evidence="12">
    <location>
        <begin position="1622"/>
        <end position="1713"/>
    </location>
</feature>
<dbReference type="Pfam" id="PF05737">
    <property type="entry name" value="Collagen_bind"/>
    <property type="match status" value="4"/>
</dbReference>
<feature type="domain" description="Collagen binding" evidence="11">
    <location>
        <begin position="334"/>
        <end position="459"/>
    </location>
</feature>
<keyword evidence="5 9" id="KW-0732">Signal</keyword>
<evidence type="ECO:0000256" key="1">
    <source>
        <dbReference type="ARBA" id="ARBA00004168"/>
    </source>
</evidence>
<keyword evidence="4" id="KW-0964">Secreted</keyword>
<keyword evidence="8" id="KW-0472">Membrane</keyword>
<keyword evidence="8" id="KW-0812">Transmembrane</keyword>
<comment type="similarity">
    <text evidence="2">Belongs to the serine-aspartate repeat-containing protein (SDr) family.</text>
</comment>
<evidence type="ECO:0000259" key="10">
    <source>
        <dbReference type="Pfam" id="PF00746"/>
    </source>
</evidence>
<dbReference type="PANTHER" id="PTHR36108:SF13">
    <property type="entry name" value="COLOSSIN-B-RELATED"/>
    <property type="match status" value="1"/>
</dbReference>
<name>A0AAJ1RDA5_9LACO</name>
<comment type="caution">
    <text evidence="14">The sequence shown here is derived from an EMBL/GenBank/DDBJ whole genome shotgun (WGS) entry which is preliminary data.</text>
</comment>
<evidence type="ECO:0000256" key="6">
    <source>
        <dbReference type="ARBA" id="ARBA00023088"/>
    </source>
</evidence>
<evidence type="ECO:0008006" key="16">
    <source>
        <dbReference type="Google" id="ProtNLM"/>
    </source>
</evidence>
<dbReference type="RefSeq" id="WP_301711292.1">
    <property type="nucleotide sequence ID" value="NZ_SDWY01000003.1"/>
</dbReference>
<feature type="domain" description="SpaA-like prealbumin fold" evidence="12">
    <location>
        <begin position="1240"/>
        <end position="1319"/>
    </location>
</feature>
<gene>
    <name evidence="14" type="ORF">EVC35_06445</name>
</gene>
<feature type="domain" description="Collagen binding" evidence="11">
    <location>
        <begin position="748"/>
        <end position="874"/>
    </location>
</feature>
<dbReference type="GO" id="GO:0007155">
    <property type="term" value="P:cell adhesion"/>
    <property type="evidence" value="ECO:0007669"/>
    <property type="project" value="InterPro"/>
</dbReference>
<evidence type="ECO:0000256" key="8">
    <source>
        <dbReference type="SAM" id="Phobius"/>
    </source>
</evidence>
<proteinExistence type="inferred from homology"/>
<feature type="domain" description="SpaA-like prealbumin fold" evidence="12">
    <location>
        <begin position="1047"/>
        <end position="1129"/>
    </location>
</feature>
<dbReference type="Gene3D" id="2.60.40.10">
    <property type="entry name" value="Immunoglobulins"/>
    <property type="match status" value="7"/>
</dbReference>
<feature type="domain" description="SpaA-like prealbumin fold" evidence="12">
    <location>
        <begin position="1527"/>
        <end position="1613"/>
    </location>
</feature>
<keyword evidence="8" id="KW-1133">Transmembrane helix</keyword>
<dbReference type="InterPro" id="IPR041033">
    <property type="entry name" value="SpaA_PFL_dom_1"/>
</dbReference>
<evidence type="ECO:0000256" key="7">
    <source>
        <dbReference type="SAM" id="MobiDB-lite"/>
    </source>
</evidence>
<feature type="domain" description="Collagen binding" evidence="11">
    <location>
        <begin position="614"/>
        <end position="725"/>
    </location>
</feature>
<feature type="signal peptide" evidence="9">
    <location>
        <begin position="1"/>
        <end position="22"/>
    </location>
</feature>
<protein>
    <recommendedName>
        <fullName evidence="16">LPXTG cell wall anchor domain-containing protein</fullName>
    </recommendedName>
</protein>
<dbReference type="SUPFAM" id="SSF49478">
    <property type="entry name" value="Cna protein B-type domain"/>
    <property type="match status" value="7"/>
</dbReference>
<dbReference type="InterPro" id="IPR019931">
    <property type="entry name" value="LPXTG_anchor"/>
</dbReference>
<evidence type="ECO:0000256" key="3">
    <source>
        <dbReference type="ARBA" id="ARBA00022512"/>
    </source>
</evidence>
<evidence type="ECO:0000256" key="9">
    <source>
        <dbReference type="SAM" id="SignalP"/>
    </source>
</evidence>
<feature type="region of interest" description="Disordered" evidence="7">
    <location>
        <begin position="580"/>
        <end position="610"/>
    </location>
</feature>
<organism evidence="14 15">
    <name type="scientific">Oenococcus sicerae</name>
    <dbReference type="NCBI Taxonomy" id="2203724"/>
    <lineage>
        <taxon>Bacteria</taxon>
        <taxon>Bacillati</taxon>
        <taxon>Bacillota</taxon>
        <taxon>Bacilli</taxon>
        <taxon>Lactobacillales</taxon>
        <taxon>Lactobacillaceae</taxon>
        <taxon>Oenococcus</taxon>
    </lineage>
</organism>
<comment type="subcellular location">
    <subcellularLocation>
        <location evidence="1">Secreted</location>
        <location evidence="1">Cell wall</location>
        <topology evidence="1">Peptidoglycan-anchor</topology>
    </subcellularLocation>
</comment>
<keyword evidence="3" id="KW-0134">Cell wall</keyword>
<dbReference type="Pfam" id="PF17802">
    <property type="entry name" value="SpaA"/>
    <property type="match status" value="7"/>
</dbReference>
<dbReference type="SUPFAM" id="SSF49401">
    <property type="entry name" value="Bacterial adhesins"/>
    <property type="match status" value="6"/>
</dbReference>
<dbReference type="EMBL" id="SDWY01000003">
    <property type="protein sequence ID" value="MDN6900642.1"/>
    <property type="molecule type" value="Genomic_DNA"/>
</dbReference>
<evidence type="ECO:0000259" key="12">
    <source>
        <dbReference type="Pfam" id="PF17802"/>
    </source>
</evidence>
<feature type="domain" description="Collagen binding" evidence="11">
    <location>
        <begin position="891"/>
        <end position="1027"/>
    </location>
</feature>
<dbReference type="InterPro" id="IPR008966">
    <property type="entry name" value="Adhesion_dom_sf"/>
</dbReference>
<accession>A0AAJ1RDA5</accession>
<dbReference type="Proteomes" id="UP001167919">
    <property type="component" value="Unassembled WGS sequence"/>
</dbReference>
<reference evidence="14" key="1">
    <citation type="submission" date="2019-01" db="EMBL/GenBank/DDBJ databases">
        <title>Oenococcus sicerae UCMA17102.</title>
        <authorList>
            <person name="Cousin F.J."/>
            <person name="Le Guellec R."/>
            <person name="Cretenet M."/>
        </authorList>
    </citation>
    <scope>NUCLEOTIDE SEQUENCE</scope>
    <source>
        <strain evidence="14">UCMA17102</strain>
    </source>
</reference>
<dbReference type="InterPro" id="IPR041171">
    <property type="entry name" value="SDR_Ig"/>
</dbReference>
<sequence length="1764" mass="186489">MNKMFQRLYAILMALVISFQYVGIGAQAVSATTSDSSDNSIHLTSLSPVSGSTNEFTLKVHVTATTDNDYKIALNSPLAFKTAAEQQSKDTDLVSYLLNDDNVEIKAKAGTDNDVSIPLNLDSSKIAETSQIKLTYETQSVSADIASQTAASSSSSSAASSSAATAVKKAAVVKADAITGEDISQYLPASDNGTIIDSATITVNDSTNPIADGQSLSPSDKINLAYNWSIPNDLLNGYQIKDGDYFSFQLPSNITYRAGTGTLGDYGTYSISDTGKVTFTFNSNVENVSDVSGTFDYNQSQINVTVPGKTTIDIPVKSGNQTTNIVVNPTGGDDISKAGSLSASANPKQVIWDVTVNTDGEELKNAKVTDPMPTGTTLSKTTIFPLTIDMQGNVTGTGAALTEGTDYIVDANGTVQFIGAYADTYSAFKIEYTTDVNADTIPNDGGSVTFNNTATLSNNGKDYPASASVTATYNGLLKKKFDGADASGSQLYNWHINYNFGEKNLSAGTSLTDTLSSGQAFPSTAIPTLKYEDGSTVDPSAYQVTYNADRTTMTITFPNGLDKGVVIAYQSQVTGPINGSTTIDNSVTSEGKQTSTGDQTVGEEGLTKSHSNVNYDKKTLDWSLNINSGRQELNSYSLTDTMSPAGLTIVDGSYKLYDNDTNTDVDASNYTITPTSTGFTIDFKGDLAKTSDSYTLTYTTQFDSLKLATGGQWTNSATATWVDVNNKTHTNKASDTFQPKSPFISDGAKSGSYNAQTKQITWTVVVNYNQLALDNASISDDIIGDQDYVDGSAQLHEATIDPSNGNPISGALVSSADITYTPATDTTSGTQGTLTTTLPSPSNKTYILTYQTSLAGKVIDQATYNNTAKYTNGQSEHDLAASVTVPNSGSYVYKTGSQDPTDSAYAKWNLMVNQSQSTIKDLTIVDQPSTNQIIDPSSIAIYGTTIGTNGSVTENTSAKLVENTDYSVSLETNQSTGAQILTIKFLKEISTAYSIDYRTLINSSLENDTLSNTVSVTANGEKTINQEQSQSVSVVNNSGSATGKNVNLEIDKTDQDSGAALAGAKFELWSISNGTKGLLLRSGTTDANGQITWGNIKSGKYLLFETQGPDKDGYIIPTDLVNGRTITVKGSDQSNTTVTQSVTNEQGNITLTKTDSDTQAVLPGATFSLYGSAGNLIKAGLTTDANGQIKYSGLDAGSYYFVETSAPTGYTFDSSKHYTVTLNSDNISGTVNVADAEKTGSVILYKVDSDTNQALSGATFTLYKADGTGVASNLTTDAAGQIKVGDLKPGNYYFVETSAPAGYTFDSTAKYTFAITIGDQSQSVIVNAGNAEKRGSVVLTKTDADAFDPTVVAGAVFDLYKAGQSTASVTGLTTDSNGQIKVSGLQPGNYYFVETKAPTGYVLDAAHHNFTVAFDQVTAIGVSVADAEKTGSVLLTKTDSDTNKVLANAAFSLYKKDGTLLKSNLTTNANGQISYDGLKPGDYYFVETSAPAGYTFDSTKQYAFTIVLGDQTTPVTVSSQNAEKTHSVLLTKTDSSDAAKTLSGATFSLYKKDGSLVKDKLTTDAKGQLSYEGLKPGDYYFLETSAPAGYNFDSTKQYAFTIDISDSTDPVVVSAQNAEKTGSVVLTKTDAKTNKTLAGAVFDLYKANGTKIQSGLTTNAKGQIVVANLKPGDYYFVETKAPAGYTLNAGKHYAFTITIGDQTAAASVSVKDTKKPTQTAWTTVHKELPHTGEQVFYFSAITATMLAISAAAAALALKRKREQK</sequence>
<feature type="chain" id="PRO_5042570114" description="LPXTG cell wall anchor domain-containing protein" evidence="9">
    <location>
        <begin position="23"/>
        <end position="1764"/>
    </location>
</feature>
<dbReference type="PANTHER" id="PTHR36108">
    <property type="entry name" value="COLOSSIN-B-RELATED"/>
    <property type="match status" value="1"/>
</dbReference>
<dbReference type="Pfam" id="PF17961">
    <property type="entry name" value="Big_8"/>
    <property type="match status" value="1"/>
</dbReference>
<keyword evidence="6" id="KW-0572">Peptidoglycan-anchor</keyword>
<dbReference type="InterPro" id="IPR008456">
    <property type="entry name" value="Collagen-bd_dom"/>
</dbReference>
<evidence type="ECO:0000256" key="5">
    <source>
        <dbReference type="ARBA" id="ARBA00022729"/>
    </source>
</evidence>
<evidence type="ECO:0000313" key="15">
    <source>
        <dbReference type="Proteomes" id="UP001167919"/>
    </source>
</evidence>
<dbReference type="Gene3D" id="2.60.40.1280">
    <property type="match status" value="1"/>
</dbReference>
<dbReference type="Gene3D" id="2.60.40.740">
    <property type="match status" value="5"/>
</dbReference>
<evidence type="ECO:0000259" key="11">
    <source>
        <dbReference type="Pfam" id="PF05737"/>
    </source>
</evidence>